<sequence>MGFATLAAAPAFAEAKIYPYHGENYCPAGLQPITISGVICCGTPNQTVSYASMKQTPVRKKVHKHVKRYTHTHVKTHTHTKMIRHSH</sequence>
<proteinExistence type="predicted"/>
<protein>
    <submittedName>
        <fullName evidence="1">Uncharacterized protein</fullName>
    </submittedName>
</protein>
<evidence type="ECO:0000313" key="2">
    <source>
        <dbReference type="Proteomes" id="UP001315686"/>
    </source>
</evidence>
<organism evidence="1 2">
    <name type="scientific">Harenicola maris</name>
    <dbReference type="NCBI Taxonomy" id="2841044"/>
    <lineage>
        <taxon>Bacteria</taxon>
        <taxon>Pseudomonadati</taxon>
        <taxon>Pseudomonadota</taxon>
        <taxon>Alphaproteobacteria</taxon>
        <taxon>Rhodobacterales</taxon>
        <taxon>Paracoccaceae</taxon>
        <taxon>Harenicola</taxon>
    </lineage>
</organism>
<dbReference type="EMBL" id="JADQAZ010000001">
    <property type="protein sequence ID" value="MBT0956067.1"/>
    <property type="molecule type" value="Genomic_DNA"/>
</dbReference>
<dbReference type="AlphaFoldDB" id="A0AAP2G6R1"/>
<dbReference type="Proteomes" id="UP001315686">
    <property type="component" value="Unassembled WGS sequence"/>
</dbReference>
<reference evidence="1 2" key="1">
    <citation type="journal article" date="2021" name="Arch. Microbiol.">
        <title>Harenicola maris gen. nov., sp. nov. isolated from the Sea of Japan shallow sediments.</title>
        <authorList>
            <person name="Romanenko L.A."/>
            <person name="Kurilenko V.V."/>
            <person name="Chernysheva N.Y."/>
            <person name="Tekutyeva L.A."/>
            <person name="Velansky P.V."/>
            <person name="Svetashev V.I."/>
            <person name="Isaeva M.P."/>
        </authorList>
    </citation>
    <scope>NUCLEOTIDE SEQUENCE [LARGE SCALE GENOMIC DNA]</scope>
    <source>
        <strain evidence="1 2">KMM 3653</strain>
    </source>
</reference>
<keyword evidence="2" id="KW-1185">Reference proteome</keyword>
<gene>
    <name evidence="1" type="ORF">IV417_01595</name>
</gene>
<comment type="caution">
    <text evidence="1">The sequence shown here is derived from an EMBL/GenBank/DDBJ whole genome shotgun (WGS) entry which is preliminary data.</text>
</comment>
<accession>A0AAP2G6R1</accession>
<name>A0AAP2G6R1_9RHOB</name>
<evidence type="ECO:0000313" key="1">
    <source>
        <dbReference type="EMBL" id="MBT0956067.1"/>
    </source>
</evidence>